<organism evidence="9 10">
    <name type="scientific">Artemia franciscana</name>
    <name type="common">Brine shrimp</name>
    <name type="synonym">Artemia sanfranciscana</name>
    <dbReference type="NCBI Taxonomy" id="6661"/>
    <lineage>
        <taxon>Eukaryota</taxon>
        <taxon>Metazoa</taxon>
        <taxon>Ecdysozoa</taxon>
        <taxon>Arthropoda</taxon>
        <taxon>Crustacea</taxon>
        <taxon>Branchiopoda</taxon>
        <taxon>Anostraca</taxon>
        <taxon>Artemiidae</taxon>
        <taxon>Artemia</taxon>
    </lineage>
</organism>
<dbReference type="Pfam" id="PF01805">
    <property type="entry name" value="Surp"/>
    <property type="match status" value="2"/>
</dbReference>
<keyword evidence="3" id="KW-0694">RNA-binding</keyword>
<feature type="compositionally biased region" description="Basic residues" evidence="7">
    <location>
        <begin position="781"/>
        <end position="790"/>
    </location>
</feature>
<feature type="region of interest" description="Disordered" evidence="7">
    <location>
        <begin position="588"/>
        <end position="832"/>
    </location>
</feature>
<gene>
    <name evidence="9" type="ORF">QYM36_008595</name>
</gene>
<protein>
    <recommendedName>
        <fullName evidence="8">SURP motif domain-containing protein</fullName>
    </recommendedName>
</protein>
<feature type="compositionally biased region" description="Basic residues" evidence="7">
    <location>
        <begin position="741"/>
        <end position="772"/>
    </location>
</feature>
<evidence type="ECO:0000256" key="2">
    <source>
        <dbReference type="ARBA" id="ARBA00022737"/>
    </source>
</evidence>
<dbReference type="Proteomes" id="UP001187531">
    <property type="component" value="Unassembled WGS sequence"/>
</dbReference>
<keyword evidence="1" id="KW-0507">mRNA processing</keyword>
<dbReference type="GO" id="GO:0003723">
    <property type="term" value="F:RNA binding"/>
    <property type="evidence" value="ECO:0007669"/>
    <property type="project" value="UniProtKB-KW"/>
</dbReference>
<accession>A0AA88HPF1</accession>
<keyword evidence="5" id="KW-0804">Transcription</keyword>
<dbReference type="Pfam" id="PF09750">
    <property type="entry name" value="DRY_EERY"/>
    <property type="match status" value="1"/>
</dbReference>
<keyword evidence="2" id="KW-0677">Repeat</keyword>
<dbReference type="AlphaFoldDB" id="A0AA88HPF1"/>
<dbReference type="SUPFAM" id="SSF109905">
    <property type="entry name" value="Surp module (SWAP domain)"/>
    <property type="match status" value="2"/>
</dbReference>
<feature type="region of interest" description="Disordered" evidence="7">
    <location>
        <begin position="363"/>
        <end position="385"/>
    </location>
</feature>
<evidence type="ECO:0000256" key="1">
    <source>
        <dbReference type="ARBA" id="ARBA00022664"/>
    </source>
</evidence>
<feature type="compositionally biased region" description="Basic and acidic residues" evidence="7">
    <location>
        <begin position="725"/>
        <end position="740"/>
    </location>
</feature>
<dbReference type="InterPro" id="IPR019147">
    <property type="entry name" value="SWAP_N_domain"/>
</dbReference>
<dbReference type="InterPro" id="IPR035967">
    <property type="entry name" value="SWAP/Surp_sf"/>
</dbReference>
<proteinExistence type="predicted"/>
<feature type="domain" description="SURP motif" evidence="8">
    <location>
        <begin position="266"/>
        <end position="306"/>
    </location>
</feature>
<evidence type="ECO:0000256" key="3">
    <source>
        <dbReference type="ARBA" id="ARBA00022884"/>
    </source>
</evidence>
<feature type="region of interest" description="Disordered" evidence="7">
    <location>
        <begin position="402"/>
        <end position="455"/>
    </location>
</feature>
<dbReference type="EMBL" id="JAVRJZ010000013">
    <property type="protein sequence ID" value="KAK2714049.1"/>
    <property type="molecule type" value="Genomic_DNA"/>
</dbReference>
<feature type="compositionally biased region" description="Acidic residues" evidence="7">
    <location>
        <begin position="367"/>
        <end position="379"/>
    </location>
</feature>
<dbReference type="SMART" id="SM00648">
    <property type="entry name" value="SWAP"/>
    <property type="match status" value="2"/>
</dbReference>
<feature type="compositionally biased region" description="Basic and acidic residues" evidence="7">
    <location>
        <begin position="419"/>
        <end position="436"/>
    </location>
</feature>
<keyword evidence="4" id="KW-0805">Transcription regulation</keyword>
<dbReference type="InterPro" id="IPR040397">
    <property type="entry name" value="SWAP"/>
</dbReference>
<feature type="domain" description="SURP motif" evidence="8">
    <location>
        <begin position="109"/>
        <end position="151"/>
    </location>
</feature>
<feature type="compositionally biased region" description="Basic residues" evidence="7">
    <location>
        <begin position="798"/>
        <end position="815"/>
    </location>
</feature>
<dbReference type="PANTHER" id="PTHR13161">
    <property type="entry name" value="SPLICING FACTOR SUPPRESSOR OF WHITE APRICOT"/>
    <property type="match status" value="1"/>
</dbReference>
<name>A0AA88HPF1_ARTSF</name>
<dbReference type="PROSITE" id="PS50128">
    <property type="entry name" value="SURP"/>
    <property type="match status" value="2"/>
</dbReference>
<keyword evidence="10" id="KW-1185">Reference proteome</keyword>
<evidence type="ECO:0000256" key="7">
    <source>
        <dbReference type="SAM" id="MobiDB-lite"/>
    </source>
</evidence>
<evidence type="ECO:0000256" key="5">
    <source>
        <dbReference type="ARBA" id="ARBA00023163"/>
    </source>
</evidence>
<dbReference type="Gene3D" id="1.10.10.790">
    <property type="entry name" value="Surp module"/>
    <property type="match status" value="2"/>
</dbReference>
<dbReference type="GO" id="GO:0000395">
    <property type="term" value="P:mRNA 5'-splice site recognition"/>
    <property type="evidence" value="ECO:0007669"/>
    <property type="project" value="TreeGrafter"/>
</dbReference>
<reference evidence="9" key="1">
    <citation type="submission" date="2023-07" db="EMBL/GenBank/DDBJ databases">
        <title>Chromosome-level genome assembly of Artemia franciscana.</title>
        <authorList>
            <person name="Jo E."/>
        </authorList>
    </citation>
    <scope>NUCLEOTIDE SEQUENCE</scope>
    <source>
        <tissue evidence="9">Whole body</tissue>
    </source>
</reference>
<keyword evidence="6" id="KW-0508">mRNA splicing</keyword>
<evidence type="ECO:0000313" key="10">
    <source>
        <dbReference type="Proteomes" id="UP001187531"/>
    </source>
</evidence>
<dbReference type="InterPro" id="IPR000061">
    <property type="entry name" value="Surp"/>
</dbReference>
<comment type="caution">
    <text evidence="9">The sequence shown here is derived from an EMBL/GenBank/DDBJ whole genome shotgun (WGS) entry which is preliminary data.</text>
</comment>
<sequence length="881" mass="100743">MTSEEKRIEELCDEERYMALYKDEDEEALYHEEEMKRLQQELSKDPGYSMVGFSYDEANGGMQGEVNETSSASPVEGSQIYLDDSYIPPPELEVPPGLEVPPTKKLNAIIQRTASFIAKQGRQMEIVLKTKQSGNVQFGFLNFDHPLYPFYQHVIKMVQGGSYETPIEEEMEKVELKEEVKEEEEEESDEEDNYLHPSLLKGGLGQAANIETKPTEPKPIIPQIPVKLDTNSSYGQLISKIKSHQKQHEVSKPKEIVEPSGELKIIIDKMATYVAKNGREFEATVSAKNDPRFDFIKPENIHRPYYDFKVVKYIEMIKEKKETEQAQESSDTAPKNEKKIVPISFKLKAKESDPVKLVPSTIQLGADEIDEDEMEEDEKAEPAVSINKAFVEKVQPTAEPPIEEVKSSFVETLTQRPPTVEKEDLEKYEDLKKETIESTPQIMKQEKKTKPAKPQNVDMFADEVESPPIPVPKQEKEKLSVEAYKKMMKKRLQQSIPFTEVDKVVEIVKQRGVASTKNVEPPDLLNDFEEEKMRNRLIEKMMKRTQERGHSPETVIEKVVSDESDYNLISELPHSAYTSSTLVEKTVESVESPARSMSPCSIPDTPPSLSVAASPVQPNEEEAKDQRRKFERRQKAVMLLARLKNESKLPVTDASSLSGKEELPGTPKSDISASSLPSTPPNSKPEVVTVESDEDIEIIDTIAPKQSKKQPESTEEEGIVSSSDESTRLKRDKSEEESRYRSRSPSRRRSRERSRRKRREKSKKDKKRKRSRDRSEERQEGHKRKKKRKNSKEERSEHKKKRDRREKRKRRRRRSSSSSTSSEDAEIRGRDIISSPLVVKNLAQINEESSESVSMVQPTVTKLTEDLRAKVRALINSETLP</sequence>
<evidence type="ECO:0000259" key="8">
    <source>
        <dbReference type="PROSITE" id="PS50128"/>
    </source>
</evidence>
<evidence type="ECO:0000313" key="9">
    <source>
        <dbReference type="EMBL" id="KAK2714049.1"/>
    </source>
</evidence>
<evidence type="ECO:0000256" key="4">
    <source>
        <dbReference type="ARBA" id="ARBA00023015"/>
    </source>
</evidence>
<evidence type="ECO:0000256" key="6">
    <source>
        <dbReference type="ARBA" id="ARBA00023187"/>
    </source>
</evidence>
<dbReference type="PANTHER" id="PTHR13161:SF15">
    <property type="entry name" value="SPLICING FACTOR, SUPPRESSOR OF WHITE-APRICOT HOMOLOG"/>
    <property type="match status" value="1"/>
</dbReference>